<evidence type="ECO:0000256" key="4">
    <source>
        <dbReference type="SAM" id="MobiDB-lite"/>
    </source>
</evidence>
<feature type="domain" description="HTH luxR-type" evidence="5">
    <location>
        <begin position="400"/>
        <end position="465"/>
    </location>
</feature>
<evidence type="ECO:0000256" key="1">
    <source>
        <dbReference type="ARBA" id="ARBA00023015"/>
    </source>
</evidence>
<dbReference type="PANTHER" id="PTHR44688:SF16">
    <property type="entry name" value="DNA-BINDING TRANSCRIPTIONAL ACTIVATOR DEVR_DOSR"/>
    <property type="match status" value="1"/>
</dbReference>
<keyword evidence="3" id="KW-0804">Transcription</keyword>
<reference evidence="6 7" key="1">
    <citation type="submission" date="2023-04" db="EMBL/GenBank/DDBJ databases">
        <title>Streptomyces chengmaiensis sp. nov. isolated from the stem of mangrove plant in Hainan.</title>
        <authorList>
            <person name="Huang X."/>
            <person name="Zhou S."/>
            <person name="Chu X."/>
            <person name="Xie Y."/>
            <person name="Lin Y."/>
        </authorList>
    </citation>
    <scope>NUCLEOTIDE SEQUENCE [LARGE SCALE GENOMIC DNA]</scope>
    <source>
        <strain evidence="6 7">HNM0663</strain>
    </source>
</reference>
<evidence type="ECO:0000259" key="5">
    <source>
        <dbReference type="PROSITE" id="PS50043"/>
    </source>
</evidence>
<dbReference type="Pfam" id="PF25873">
    <property type="entry name" value="WHD_MalT"/>
    <property type="match status" value="1"/>
</dbReference>
<protein>
    <submittedName>
        <fullName evidence="6">LuxR C-terminal-related transcriptional regulator</fullName>
    </submittedName>
</protein>
<accession>A0ABT6HTV7</accession>
<dbReference type="InterPro" id="IPR036388">
    <property type="entry name" value="WH-like_DNA-bd_sf"/>
</dbReference>
<dbReference type="InterPro" id="IPR000792">
    <property type="entry name" value="Tscrpt_reg_LuxR_C"/>
</dbReference>
<name>A0ABT6HTV7_9ACTN</name>
<keyword evidence="7" id="KW-1185">Reference proteome</keyword>
<dbReference type="InterPro" id="IPR049945">
    <property type="entry name" value="AAA_22"/>
</dbReference>
<gene>
    <name evidence="6" type="ORF">QCN29_25915</name>
</gene>
<dbReference type="InterPro" id="IPR016032">
    <property type="entry name" value="Sig_transdc_resp-reg_C-effctor"/>
</dbReference>
<dbReference type="SUPFAM" id="SSF46894">
    <property type="entry name" value="C-terminal effector domain of the bipartite response regulators"/>
    <property type="match status" value="1"/>
</dbReference>
<comment type="caution">
    <text evidence="6">The sequence shown here is derived from an EMBL/GenBank/DDBJ whole genome shotgun (WGS) entry which is preliminary data.</text>
</comment>
<evidence type="ECO:0000313" key="6">
    <source>
        <dbReference type="EMBL" id="MDH2392156.1"/>
    </source>
</evidence>
<feature type="region of interest" description="Disordered" evidence="4">
    <location>
        <begin position="363"/>
        <end position="394"/>
    </location>
</feature>
<dbReference type="CDD" id="cd06170">
    <property type="entry name" value="LuxR_C_like"/>
    <property type="match status" value="1"/>
</dbReference>
<dbReference type="Proteomes" id="UP001223144">
    <property type="component" value="Unassembled WGS sequence"/>
</dbReference>
<organism evidence="6 7">
    <name type="scientific">Streptomyces chengmaiensis</name>
    <dbReference type="NCBI Taxonomy" id="3040919"/>
    <lineage>
        <taxon>Bacteria</taxon>
        <taxon>Bacillati</taxon>
        <taxon>Actinomycetota</taxon>
        <taxon>Actinomycetes</taxon>
        <taxon>Kitasatosporales</taxon>
        <taxon>Streptomycetaceae</taxon>
        <taxon>Streptomyces</taxon>
    </lineage>
</organism>
<evidence type="ECO:0000256" key="3">
    <source>
        <dbReference type="ARBA" id="ARBA00023163"/>
    </source>
</evidence>
<dbReference type="SUPFAM" id="SSF52540">
    <property type="entry name" value="P-loop containing nucleoside triphosphate hydrolases"/>
    <property type="match status" value="1"/>
</dbReference>
<evidence type="ECO:0000313" key="7">
    <source>
        <dbReference type="Proteomes" id="UP001223144"/>
    </source>
</evidence>
<dbReference type="Pfam" id="PF00196">
    <property type="entry name" value="GerE"/>
    <property type="match status" value="1"/>
</dbReference>
<dbReference type="PRINTS" id="PR00038">
    <property type="entry name" value="HTHLUXR"/>
</dbReference>
<dbReference type="InterPro" id="IPR027417">
    <property type="entry name" value="P-loop_NTPase"/>
</dbReference>
<dbReference type="PANTHER" id="PTHR44688">
    <property type="entry name" value="DNA-BINDING TRANSCRIPTIONAL ACTIVATOR DEVR_DOSR"/>
    <property type="match status" value="1"/>
</dbReference>
<keyword evidence="1" id="KW-0805">Transcription regulation</keyword>
<sequence length="467" mass="51258">MTGRLTVVIGPPGAGKTALLASWARSHVCMPGHTAWLTLDTDDNDAAQLLAHLEAALARIGMMSPDSVDRFSSGQREGEVSVSALLNAVSEFRTPIVLVLDGVHELRAGPALNALLQFTRYAPKYLRIVLASRREPGLPLHKLRALGELTEIRGSDLAFTREEAAVLFREHGAEAGEERMARVIECSGGWALAVRYAAVHPVRGTSHQSCLESWSQAVRSCSDFLISELLEPLPAEHQDVLLRTSVLTEFSASLVRALTGRTEAHRILRVLATHYDLLDRDDEWTYRLPNPLIRGVLSRELTERYGWDEVIRLLRTAADWHGEGGRRIKAAEYARAADTHAARPPSDTGIVFPPALATYQADRERAAGRAVDTATASPVSAEEAITRPSPSLSPGHFRPGAEDFEPLTPTELDVLRLLPRGLTLEEIAAQRHVSLNTVKSQVRAIYRKLRVSRRRDAVSIAAEHGVI</sequence>
<dbReference type="Gene3D" id="1.10.10.10">
    <property type="entry name" value="Winged helix-like DNA-binding domain superfamily/Winged helix DNA-binding domain"/>
    <property type="match status" value="1"/>
</dbReference>
<evidence type="ECO:0000256" key="2">
    <source>
        <dbReference type="ARBA" id="ARBA00023125"/>
    </source>
</evidence>
<keyword evidence="2" id="KW-0238">DNA-binding</keyword>
<dbReference type="EMBL" id="JARWBG010000037">
    <property type="protein sequence ID" value="MDH2392156.1"/>
    <property type="molecule type" value="Genomic_DNA"/>
</dbReference>
<dbReference type="InterPro" id="IPR059106">
    <property type="entry name" value="WHD_MalT"/>
</dbReference>
<dbReference type="SMART" id="SM00421">
    <property type="entry name" value="HTH_LUXR"/>
    <property type="match status" value="1"/>
</dbReference>
<proteinExistence type="predicted"/>
<dbReference type="Pfam" id="PF13401">
    <property type="entry name" value="AAA_22"/>
    <property type="match status" value="1"/>
</dbReference>
<dbReference type="Gene3D" id="3.40.50.300">
    <property type="entry name" value="P-loop containing nucleotide triphosphate hydrolases"/>
    <property type="match status" value="1"/>
</dbReference>
<dbReference type="PROSITE" id="PS50043">
    <property type="entry name" value="HTH_LUXR_2"/>
    <property type="match status" value="1"/>
</dbReference>